<dbReference type="NCBIfam" id="NF002462">
    <property type="entry name" value="PRK01678.1"/>
    <property type="match status" value="1"/>
</dbReference>
<organism evidence="5 6">
    <name type="scientific">Candidatus Kaiserbacteria bacterium GW2011_GWB1_50_17</name>
    <dbReference type="NCBI Taxonomy" id="1618673"/>
    <lineage>
        <taxon>Bacteria</taxon>
        <taxon>Candidatus Kaiseribacteriota</taxon>
    </lineage>
</organism>
<name>A0A0G1WDC8_9BACT</name>
<evidence type="ECO:0000313" key="5">
    <source>
        <dbReference type="EMBL" id="KKW16796.1"/>
    </source>
</evidence>
<evidence type="ECO:0000313" key="6">
    <source>
        <dbReference type="Proteomes" id="UP000034120"/>
    </source>
</evidence>
<dbReference type="InterPro" id="IPR002150">
    <property type="entry name" value="Ribosomal_bL31"/>
</dbReference>
<dbReference type="InterPro" id="IPR042105">
    <property type="entry name" value="Ribosomal_bL31_sf"/>
</dbReference>
<dbReference type="SUPFAM" id="SSF143800">
    <property type="entry name" value="L28p-like"/>
    <property type="match status" value="1"/>
</dbReference>
<dbReference type="GO" id="GO:0005840">
    <property type="term" value="C:ribosome"/>
    <property type="evidence" value="ECO:0007669"/>
    <property type="project" value="UniProtKB-KW"/>
</dbReference>
<dbReference type="NCBIfam" id="TIGR00105">
    <property type="entry name" value="L31"/>
    <property type="match status" value="1"/>
</dbReference>
<sequence>MKKDTHPAGYRPVIFEDSTSGKSFLISSTVTTEKTATWTKAYEDGSSGQKGLGTIGKEYPVFHVEISSASHPFYTGHSKVIDTAGRVEKFKRRMAASKPKKASSRKISKESEK</sequence>
<accession>A0A0G1WDC8</accession>
<keyword evidence="2 3" id="KW-0687">Ribonucleoprotein</keyword>
<dbReference type="GO" id="GO:0006412">
    <property type="term" value="P:translation"/>
    <property type="evidence" value="ECO:0007669"/>
    <property type="project" value="InterPro"/>
</dbReference>
<dbReference type="Gene3D" id="4.10.830.30">
    <property type="entry name" value="Ribosomal protein L31"/>
    <property type="match status" value="1"/>
</dbReference>
<dbReference type="PANTHER" id="PTHR33280">
    <property type="entry name" value="50S RIBOSOMAL PROTEIN L31, CHLOROPLASTIC"/>
    <property type="match status" value="1"/>
</dbReference>
<comment type="similarity">
    <text evidence="3">Belongs to the bacterial ribosomal protein bL31 family.</text>
</comment>
<gene>
    <name evidence="5" type="ORF">UY57_C0034G0004</name>
</gene>
<evidence type="ECO:0000256" key="4">
    <source>
        <dbReference type="SAM" id="MobiDB-lite"/>
    </source>
</evidence>
<dbReference type="Pfam" id="PF01197">
    <property type="entry name" value="Ribosomal_L31"/>
    <property type="match status" value="1"/>
</dbReference>
<dbReference type="GO" id="GO:1990904">
    <property type="term" value="C:ribonucleoprotein complex"/>
    <property type="evidence" value="ECO:0007669"/>
    <property type="project" value="UniProtKB-KW"/>
</dbReference>
<reference evidence="5 6" key="1">
    <citation type="journal article" date="2015" name="Nature">
        <title>rRNA introns, odd ribosomes, and small enigmatic genomes across a large radiation of phyla.</title>
        <authorList>
            <person name="Brown C.T."/>
            <person name="Hug L.A."/>
            <person name="Thomas B.C."/>
            <person name="Sharon I."/>
            <person name="Castelle C.J."/>
            <person name="Singh A."/>
            <person name="Wilkins M.J."/>
            <person name="Williams K.H."/>
            <person name="Banfield J.F."/>
        </authorList>
    </citation>
    <scope>NUCLEOTIDE SEQUENCE [LARGE SCALE GENOMIC DNA]</scope>
</reference>
<evidence type="ECO:0000256" key="1">
    <source>
        <dbReference type="ARBA" id="ARBA00022980"/>
    </source>
</evidence>
<dbReference type="InterPro" id="IPR027493">
    <property type="entry name" value="Ribosomal_bL31_B"/>
</dbReference>
<dbReference type="PROSITE" id="PS01143">
    <property type="entry name" value="RIBOSOMAL_L31"/>
    <property type="match status" value="1"/>
</dbReference>
<dbReference type="Proteomes" id="UP000034120">
    <property type="component" value="Unassembled WGS sequence"/>
</dbReference>
<comment type="caution">
    <text evidence="5">The sequence shown here is derived from an EMBL/GenBank/DDBJ whole genome shotgun (WGS) entry which is preliminary data.</text>
</comment>
<feature type="compositionally biased region" description="Basic residues" evidence="4">
    <location>
        <begin position="92"/>
        <end position="106"/>
    </location>
</feature>
<dbReference type="PANTHER" id="PTHR33280:SF1">
    <property type="entry name" value="LARGE RIBOSOMAL SUBUNIT PROTEIN BL31C"/>
    <property type="match status" value="1"/>
</dbReference>
<evidence type="ECO:0000256" key="3">
    <source>
        <dbReference type="RuleBase" id="RU000564"/>
    </source>
</evidence>
<keyword evidence="1 3" id="KW-0689">Ribosomal protein</keyword>
<dbReference type="PATRIC" id="fig|1618673.3.peg.434"/>
<proteinExistence type="inferred from homology"/>
<dbReference type="AlphaFoldDB" id="A0A0G1WDC8"/>
<feature type="region of interest" description="Disordered" evidence="4">
    <location>
        <begin position="92"/>
        <end position="113"/>
    </location>
</feature>
<evidence type="ECO:0000256" key="2">
    <source>
        <dbReference type="ARBA" id="ARBA00023274"/>
    </source>
</evidence>
<dbReference type="GO" id="GO:0003735">
    <property type="term" value="F:structural constituent of ribosome"/>
    <property type="evidence" value="ECO:0007669"/>
    <property type="project" value="InterPro"/>
</dbReference>
<protein>
    <recommendedName>
        <fullName evidence="3">50S ribosomal protein L31</fullName>
    </recommendedName>
</protein>
<dbReference type="EMBL" id="LCQM01000034">
    <property type="protein sequence ID" value="KKW16796.1"/>
    <property type="molecule type" value="Genomic_DNA"/>
</dbReference>
<dbReference type="InterPro" id="IPR034704">
    <property type="entry name" value="Ribosomal_bL28/bL31-like_sf"/>
</dbReference>